<feature type="transmembrane region" description="Helical" evidence="1">
    <location>
        <begin position="156"/>
        <end position="185"/>
    </location>
</feature>
<accession>A0A9N8DYY2</accession>
<dbReference type="InterPro" id="IPR032751">
    <property type="entry name" value="Fuseless"/>
</dbReference>
<dbReference type="EMBL" id="CAICTM010001497">
    <property type="protein sequence ID" value="CAB9524145.1"/>
    <property type="molecule type" value="Genomic_DNA"/>
</dbReference>
<sequence length="265" mass="28678">MSPSFQALGCTKKMLTHVGVGMGAASFWRGAWYVLDDQLYPEDANKSAAASLILGTAGMAASQGIVYRAMMVQSRLFKPAARFGALYTIAMSCVLVWRGTWVGWDCVYEYYYNQHYHTDSTQPLKDGHVNQSFLDHGPVGFAIKSTDPGHLTTSGLASHCAAIVVLGACGVFASVLAPPAAVSVIRDLAIQSSRRSHATYFKPKYIKVRDTIDNRAYEYVPHLAGYLKSPSAPPSPLQRGVLATTVRGFKSGTSTRRAGLKEFSG</sequence>
<keyword evidence="1" id="KW-1133">Transmembrane helix</keyword>
<keyword evidence="1" id="KW-0472">Membrane</keyword>
<keyword evidence="1" id="KW-0812">Transmembrane</keyword>
<proteinExistence type="predicted"/>
<gene>
    <name evidence="3" type="ORF">SEMRO_1499_G277780.1</name>
    <name evidence="2" type="ORF">SEMRO_378_G130370.1</name>
</gene>
<evidence type="ECO:0000313" key="4">
    <source>
        <dbReference type="Proteomes" id="UP001153069"/>
    </source>
</evidence>
<name>A0A9N8DYY2_9STRA</name>
<dbReference type="PANTHER" id="PTHR35270:SF2">
    <property type="entry name" value="FUSELESS, ISOFORM A"/>
    <property type="match status" value="1"/>
</dbReference>
<comment type="caution">
    <text evidence="2">The sequence shown here is derived from an EMBL/GenBank/DDBJ whole genome shotgun (WGS) entry which is preliminary data.</text>
</comment>
<evidence type="ECO:0000256" key="1">
    <source>
        <dbReference type="SAM" id="Phobius"/>
    </source>
</evidence>
<organism evidence="2 4">
    <name type="scientific">Seminavis robusta</name>
    <dbReference type="NCBI Taxonomy" id="568900"/>
    <lineage>
        <taxon>Eukaryota</taxon>
        <taxon>Sar</taxon>
        <taxon>Stramenopiles</taxon>
        <taxon>Ochrophyta</taxon>
        <taxon>Bacillariophyta</taxon>
        <taxon>Bacillariophyceae</taxon>
        <taxon>Bacillariophycidae</taxon>
        <taxon>Naviculales</taxon>
        <taxon>Naviculaceae</taxon>
        <taxon>Seminavis</taxon>
    </lineage>
</organism>
<dbReference type="PANTHER" id="PTHR35270">
    <property type="entry name" value="FUSELESS, ISOFORM A"/>
    <property type="match status" value="1"/>
</dbReference>
<dbReference type="AlphaFoldDB" id="A0A9N8DYY2"/>
<reference evidence="2" key="1">
    <citation type="submission" date="2020-06" db="EMBL/GenBank/DDBJ databases">
        <authorList>
            <consortium name="Plant Systems Biology data submission"/>
        </authorList>
    </citation>
    <scope>NUCLEOTIDE SEQUENCE</scope>
    <source>
        <strain evidence="2">D6</strain>
    </source>
</reference>
<evidence type="ECO:0000313" key="2">
    <source>
        <dbReference type="EMBL" id="CAB9509195.1"/>
    </source>
</evidence>
<evidence type="ECO:0000313" key="3">
    <source>
        <dbReference type="EMBL" id="CAB9524145.1"/>
    </source>
</evidence>
<feature type="transmembrane region" description="Helical" evidence="1">
    <location>
        <begin position="79"/>
        <end position="97"/>
    </location>
</feature>
<feature type="transmembrane region" description="Helical" evidence="1">
    <location>
        <begin position="14"/>
        <end position="35"/>
    </location>
</feature>
<keyword evidence="4" id="KW-1185">Reference proteome</keyword>
<protein>
    <submittedName>
        <fullName evidence="2">Uncharacterized protein</fullName>
    </submittedName>
</protein>
<dbReference type="OrthoDB" id="45313at2759"/>
<dbReference type="Pfam" id="PF15993">
    <property type="entry name" value="Fuseless"/>
    <property type="match status" value="1"/>
</dbReference>
<dbReference type="EMBL" id="CAICTM010000377">
    <property type="protein sequence ID" value="CAB9509195.1"/>
    <property type="molecule type" value="Genomic_DNA"/>
</dbReference>
<feature type="transmembrane region" description="Helical" evidence="1">
    <location>
        <begin position="47"/>
        <end position="67"/>
    </location>
</feature>
<dbReference type="Proteomes" id="UP001153069">
    <property type="component" value="Unassembled WGS sequence"/>
</dbReference>